<evidence type="ECO:0000256" key="3">
    <source>
        <dbReference type="ARBA" id="ARBA00022692"/>
    </source>
</evidence>
<dbReference type="AlphaFoldDB" id="A0A845QGS4"/>
<feature type="transmembrane region" description="Helical" evidence="6">
    <location>
        <begin position="77"/>
        <end position="94"/>
    </location>
</feature>
<feature type="transmembrane region" description="Helical" evidence="6">
    <location>
        <begin position="12"/>
        <end position="31"/>
    </location>
</feature>
<gene>
    <name evidence="7" type="primary">yfcC</name>
    <name evidence="7" type="ORF">D0435_02925</name>
</gene>
<protein>
    <submittedName>
        <fullName evidence="7">Putative basic amino acid antiporter YfcC</fullName>
    </submittedName>
</protein>
<reference evidence="7 8" key="1">
    <citation type="submission" date="2018-08" db="EMBL/GenBank/DDBJ databases">
        <title>Murine metabolic-syndrome-specific gut microbial biobank.</title>
        <authorList>
            <person name="Liu C."/>
        </authorList>
    </citation>
    <scope>NUCLEOTIDE SEQUENCE [LARGE SCALE GENOMIC DNA]</scope>
    <source>
        <strain evidence="7 8">28</strain>
    </source>
</reference>
<dbReference type="Pfam" id="PF03606">
    <property type="entry name" value="DcuC"/>
    <property type="match status" value="1"/>
</dbReference>
<evidence type="ECO:0000256" key="1">
    <source>
        <dbReference type="ARBA" id="ARBA00004651"/>
    </source>
</evidence>
<dbReference type="GO" id="GO:0005886">
    <property type="term" value="C:plasma membrane"/>
    <property type="evidence" value="ECO:0007669"/>
    <property type="project" value="UniProtKB-SubCell"/>
</dbReference>
<dbReference type="RefSeq" id="WP_160200926.1">
    <property type="nucleotide sequence ID" value="NZ_QXWK01000004.1"/>
</dbReference>
<feature type="transmembrane region" description="Helical" evidence="6">
    <location>
        <begin position="352"/>
        <end position="372"/>
    </location>
</feature>
<feature type="transmembrane region" description="Helical" evidence="6">
    <location>
        <begin position="139"/>
        <end position="155"/>
    </location>
</feature>
<keyword evidence="5 6" id="KW-0472">Membrane</keyword>
<dbReference type="InterPro" id="IPR018385">
    <property type="entry name" value="C4_dicarb_anaerob_car-like"/>
</dbReference>
<feature type="transmembrane region" description="Helical" evidence="6">
    <location>
        <begin position="313"/>
        <end position="332"/>
    </location>
</feature>
<keyword evidence="4 6" id="KW-1133">Transmembrane helix</keyword>
<evidence type="ECO:0000313" key="8">
    <source>
        <dbReference type="Proteomes" id="UP000446866"/>
    </source>
</evidence>
<organism evidence="7 8">
    <name type="scientific">Anaerotruncus colihominis</name>
    <dbReference type="NCBI Taxonomy" id="169435"/>
    <lineage>
        <taxon>Bacteria</taxon>
        <taxon>Bacillati</taxon>
        <taxon>Bacillota</taxon>
        <taxon>Clostridia</taxon>
        <taxon>Eubacteriales</taxon>
        <taxon>Oscillospiraceae</taxon>
        <taxon>Anaerotruncus</taxon>
    </lineage>
</organism>
<dbReference type="EMBL" id="QXWK01000004">
    <property type="protein sequence ID" value="NBH60626.1"/>
    <property type="molecule type" value="Genomic_DNA"/>
</dbReference>
<evidence type="ECO:0000256" key="2">
    <source>
        <dbReference type="ARBA" id="ARBA00022475"/>
    </source>
</evidence>
<evidence type="ECO:0000256" key="6">
    <source>
        <dbReference type="SAM" id="Phobius"/>
    </source>
</evidence>
<evidence type="ECO:0000256" key="4">
    <source>
        <dbReference type="ARBA" id="ARBA00022989"/>
    </source>
</evidence>
<dbReference type="PANTHER" id="PTHR43652">
    <property type="entry name" value="BASIC AMINO ACID ANTIPORTER YFCC-RELATED"/>
    <property type="match status" value="1"/>
</dbReference>
<feature type="transmembrane region" description="Helical" evidence="6">
    <location>
        <begin position="115"/>
        <end position="133"/>
    </location>
</feature>
<feature type="transmembrane region" description="Helical" evidence="6">
    <location>
        <begin position="282"/>
        <end position="301"/>
    </location>
</feature>
<feature type="transmembrane region" description="Helical" evidence="6">
    <location>
        <begin position="256"/>
        <end position="276"/>
    </location>
</feature>
<comment type="caution">
    <text evidence="7">The sequence shown here is derived from an EMBL/GenBank/DDBJ whole genome shotgun (WGS) entry which is preliminary data.</text>
</comment>
<evidence type="ECO:0000313" key="7">
    <source>
        <dbReference type="EMBL" id="NBH60626.1"/>
    </source>
</evidence>
<feature type="transmembrane region" description="Helical" evidence="6">
    <location>
        <begin position="438"/>
        <end position="460"/>
    </location>
</feature>
<keyword evidence="2" id="KW-1003">Cell membrane</keyword>
<proteinExistence type="predicted"/>
<keyword evidence="3 6" id="KW-0812">Transmembrane</keyword>
<feature type="transmembrane region" description="Helical" evidence="6">
    <location>
        <begin position="201"/>
        <end position="220"/>
    </location>
</feature>
<comment type="subcellular location">
    <subcellularLocation>
        <location evidence="1">Cell membrane</location>
        <topology evidence="1">Multi-pass membrane protein</topology>
    </subcellularLocation>
</comment>
<evidence type="ECO:0000256" key="5">
    <source>
        <dbReference type="ARBA" id="ARBA00023136"/>
    </source>
</evidence>
<dbReference type="PANTHER" id="PTHR43652:SF2">
    <property type="entry name" value="BASIC AMINO ACID ANTIPORTER YFCC-RELATED"/>
    <property type="match status" value="1"/>
</dbReference>
<dbReference type="Proteomes" id="UP000446866">
    <property type="component" value="Unassembled WGS sequence"/>
</dbReference>
<keyword evidence="8" id="KW-1185">Reference proteome</keyword>
<accession>A0A845QGS4</accession>
<feature type="transmembrane region" description="Helical" evidence="6">
    <location>
        <begin position="162"/>
        <end position="181"/>
    </location>
</feature>
<sequence length="465" mass="50127">MEQKKKKFAVPHVYILLLALILLCSILTYIIPAGSYDMMTLEDGREVVNAETFHNVDSTPVSFLQFLTAVPRGMQESAQIIFFIFIVGGTMAVVQETRAIEAGMGRLIKALKDKSIIIIPIIMVLFSICGSVFGMAEETIPFIPIFVSLCIAMGFDSITGAAIVLCGAGAGFAGAFMNPFTIQVAQGIAGLPPLSAMGFRVVLYICFVLLAVTFVMRYALKIKKNPQLSNMHEFDKTREESVDLDSLPEFGGKEKAILIVFVASIIILVYCVIQYGWYMDEIAALFLCMSFIVATIARMGFNNYANVLGKGMADIASGALVVGFARGILVVMNDGQILHTILQAAASGLSKLPSMVSAVGMYIFQCLLNFIVPSGSGQAAVSMPIMAPLGDLVGVTRQTACLAFQMGDGISNIFTPTSGYFMAGLAIAKVPWSKWAKWILPLIGLEYLLGAIFIVIAQAMQLGPF</sequence>
<name>A0A845QGS4_9FIRM</name>
<dbReference type="InterPro" id="IPR051679">
    <property type="entry name" value="DASS-Related_Transporters"/>
</dbReference>